<dbReference type="EMBL" id="JAENGY010000741">
    <property type="protein sequence ID" value="KAG6957265.1"/>
    <property type="molecule type" value="Genomic_DNA"/>
</dbReference>
<name>A0A8J5MF86_9STRA</name>
<feature type="non-terminal residue" evidence="2">
    <location>
        <position position="74"/>
    </location>
</feature>
<protein>
    <recommendedName>
        <fullName evidence="1">ZSWIM1/3 RNaseH-like domain-containing protein</fullName>
    </recommendedName>
</protein>
<evidence type="ECO:0000259" key="1">
    <source>
        <dbReference type="Pfam" id="PF21056"/>
    </source>
</evidence>
<dbReference type="InterPro" id="IPR048324">
    <property type="entry name" value="ZSWIM1-3_RNaseH-like"/>
</dbReference>
<reference evidence="2" key="1">
    <citation type="submission" date="2021-01" db="EMBL/GenBank/DDBJ databases">
        <title>Phytophthora aleatoria, a newly-described species from Pinus radiata is distinct from Phytophthora cactorum isolates based on comparative genomics.</title>
        <authorList>
            <person name="Mcdougal R."/>
            <person name="Panda P."/>
            <person name="Williams N."/>
            <person name="Studholme D.J."/>
        </authorList>
    </citation>
    <scope>NUCLEOTIDE SEQUENCE</scope>
    <source>
        <strain evidence="2">NZFS 4037</strain>
    </source>
</reference>
<dbReference type="AlphaFoldDB" id="A0A8J5MF86"/>
<feature type="non-terminal residue" evidence="2">
    <location>
        <position position="1"/>
    </location>
</feature>
<dbReference type="Pfam" id="PF21056">
    <property type="entry name" value="ZSWIM1-3_RNaseH-like"/>
    <property type="match status" value="1"/>
</dbReference>
<feature type="domain" description="ZSWIM1/3 RNaseH-like" evidence="1">
    <location>
        <begin position="32"/>
        <end position="74"/>
    </location>
</feature>
<organism evidence="2 3">
    <name type="scientific">Phytophthora aleatoria</name>
    <dbReference type="NCBI Taxonomy" id="2496075"/>
    <lineage>
        <taxon>Eukaryota</taxon>
        <taxon>Sar</taxon>
        <taxon>Stramenopiles</taxon>
        <taxon>Oomycota</taxon>
        <taxon>Peronosporomycetes</taxon>
        <taxon>Peronosporales</taxon>
        <taxon>Peronosporaceae</taxon>
        <taxon>Phytophthora</taxon>
    </lineage>
</organism>
<evidence type="ECO:0000313" key="2">
    <source>
        <dbReference type="EMBL" id="KAG6957265.1"/>
    </source>
</evidence>
<gene>
    <name evidence="2" type="ORF">JG688_00011046</name>
</gene>
<accession>A0A8J5MF86</accession>
<dbReference type="Proteomes" id="UP000709295">
    <property type="component" value="Unassembled WGS sequence"/>
</dbReference>
<evidence type="ECO:0000313" key="3">
    <source>
        <dbReference type="Proteomes" id="UP000709295"/>
    </source>
</evidence>
<proteinExistence type="predicted"/>
<keyword evidence="3" id="KW-1185">Reference proteome</keyword>
<sequence>RFGGCSARISATVIKVAGEGGFDKWLVKVYNEDQLEISSAIVTQTPVQKRIFREWGDCLLMDWTHSTNNLGYHL</sequence>
<comment type="caution">
    <text evidence="2">The sequence shown here is derived from an EMBL/GenBank/DDBJ whole genome shotgun (WGS) entry which is preliminary data.</text>
</comment>